<name>A0A9P8ICV4_9PEZI</name>
<protein>
    <submittedName>
        <fullName evidence="2">Uncharacterized protein</fullName>
    </submittedName>
</protein>
<organism evidence="2 3">
    <name type="scientific">Trichoglossum hirsutum</name>
    <dbReference type="NCBI Taxonomy" id="265104"/>
    <lineage>
        <taxon>Eukaryota</taxon>
        <taxon>Fungi</taxon>
        <taxon>Dikarya</taxon>
        <taxon>Ascomycota</taxon>
        <taxon>Pezizomycotina</taxon>
        <taxon>Geoglossomycetes</taxon>
        <taxon>Geoglossales</taxon>
        <taxon>Geoglossaceae</taxon>
        <taxon>Trichoglossum</taxon>
    </lineage>
</organism>
<proteinExistence type="predicted"/>
<feature type="region of interest" description="Disordered" evidence="1">
    <location>
        <begin position="1"/>
        <end position="41"/>
    </location>
</feature>
<gene>
    <name evidence="2" type="ORF">GP486_008590</name>
</gene>
<dbReference type="Proteomes" id="UP000750711">
    <property type="component" value="Unassembled WGS sequence"/>
</dbReference>
<feature type="compositionally biased region" description="Acidic residues" evidence="1">
    <location>
        <begin position="16"/>
        <end position="33"/>
    </location>
</feature>
<comment type="caution">
    <text evidence="2">The sequence shown here is derived from an EMBL/GenBank/DDBJ whole genome shotgun (WGS) entry which is preliminary data.</text>
</comment>
<evidence type="ECO:0000313" key="3">
    <source>
        <dbReference type="Proteomes" id="UP000750711"/>
    </source>
</evidence>
<evidence type="ECO:0000256" key="1">
    <source>
        <dbReference type="SAM" id="MobiDB-lite"/>
    </source>
</evidence>
<dbReference type="EMBL" id="JAGHQM010003532">
    <property type="protein sequence ID" value="KAH0543223.1"/>
    <property type="molecule type" value="Genomic_DNA"/>
</dbReference>
<evidence type="ECO:0000313" key="2">
    <source>
        <dbReference type="EMBL" id="KAH0543223.1"/>
    </source>
</evidence>
<reference evidence="2" key="1">
    <citation type="submission" date="2021-03" db="EMBL/GenBank/DDBJ databases">
        <title>Comparative genomics and phylogenomic investigation of the class Geoglossomycetes provide insights into ecological specialization and systematics.</title>
        <authorList>
            <person name="Melie T."/>
            <person name="Pirro S."/>
            <person name="Miller A.N."/>
            <person name="Quandt A."/>
        </authorList>
    </citation>
    <scope>NUCLEOTIDE SEQUENCE</scope>
    <source>
        <strain evidence="2">CAQ_001_2017</strain>
    </source>
</reference>
<dbReference type="AlphaFoldDB" id="A0A9P8ICV4"/>
<sequence>MSLQGEGSIDMKDSEGELEPEEFEKDIENEDPTEEKLEETNDEIVRESTPVDYIHWEDFLIFSSNARTWSEVVAVGKRGYMTYTQMCERFGKAIAKKIPLQKDERKKDRFQNDSLENEVKGEVFEIWNKEDRTVYWVAMDYDYLLDRKDDPLNLEHFFPCPRPIIANQTTGTMVPVADYMQYQDQATQIDELSQRISMLTRACKVAGVYASAAKGIQRLLNESVENELIPVDDWAAFAEKGGVAGQISFLPLKEIIGVIQELSSLKDKQIEEMDRLTGINDLMRGTTDARETLGGQRLKSNYTGTRLTARQNEVARFARDTVRIMADIMCQHFSPQALVEVSGAMYEEGLGVNVEDVQVRLQQQPPVPQGAGLPGLPAP</sequence>
<keyword evidence="3" id="KW-1185">Reference proteome</keyword>
<accession>A0A9P8ICV4</accession>
<feature type="non-terminal residue" evidence="2">
    <location>
        <position position="379"/>
    </location>
</feature>